<keyword evidence="6 8" id="KW-0472">Membrane</keyword>
<feature type="transmembrane region" description="Helical" evidence="8">
    <location>
        <begin position="536"/>
        <end position="555"/>
    </location>
</feature>
<evidence type="ECO:0000256" key="4">
    <source>
        <dbReference type="ARBA" id="ARBA00022692"/>
    </source>
</evidence>
<dbReference type="Gene3D" id="3.30.70.1320">
    <property type="entry name" value="Multidrug efflux transporter AcrB pore domain like"/>
    <property type="match status" value="1"/>
</dbReference>
<name>A0ABR6GUT4_9BURK</name>
<sequence length="1060" mass="112827">MNISAPFIARPVATTLITIGIALAGILGFQLLPIAPLPQVDFPTISVSASLPGASPDTMAATVATPLERALGSIAGVTEITSRSSQGSANIVLQFDLSRDINGAARDVQAAINAARSLLPTGMPSNPTYRKVNPADAPIMILALTSQTLSRGQMYDAASTVLAQRLAQVEGVGQVNVGGGALPAVRVELNPDKLAANGISLDAVRTAISSTNANRPKGSVEEDGRYWQIGANDQARTAADYAPVVLSYRNGAALRLRDVGEVVDSVQDVRNYAASNRQPAILMFIQKEPGANIIETVGRIRELLPHLQASIPPSIELKVISDRTPTIRASLEEVERAMAVSVGLVILVVLLFLRSWRATLLPAVAVPVSLAGTFGIMYLCGYSLDNLSAMALTVATGFVVDDAIVVLENISRYIEQGYAPREAALKGAKEIGFTVISISLSLVAVFIPILLMGGVVGRLFREFAVVLSASILVSMVVSLTTTPMMASRVLRARKETAPSVPTRRPSRLARWAGGFSRGLSRGYRRSLMWTLRHQPVALLSLLAVVAVNVYLYGAIPKTFFPQQDTGVLFGGVQADQGSSFGMMRARVDRFMDIILSDPAVQNVNGSTSGGNSANFYITLKPLAERKISADGVVNRLRDKMAHEPGANLFLVPVQDIRIGGRQSNAQYQFTLQADDLEVLRTWEPRVRNALSQLPELTDVNTDQQDKGIQTTLVIDREAAARLGITVSNIDTTLSNGFSQRQVGVIYNPLNQYRVVMELAPDYLKGPETLKKLYVTSSSGAQVPLSAFTRVETTNTPLSVNHQGGTPASTISFNLPPGVSLSQATDAINNAMAELGVPVSLRGTFAGTANAFQDALKSQPLLIGAAIIAIYLVLGMLYESLVHPVTILSTLPSAGVGALLALMMFNTEFSIIALIGVILLIGIVKKNAIMMIDFAIARQRTTAHLSAGAAIFRAAKLRLRPILMTTFAAIFGAVPLAVGSGDGAELRQPLGIAIVGGLILSQLLTLYTTPVVFVLMERLRQRLLRLRLRLRRRSSGAGPSSGPTPPSALSAEPPAAPSLQG</sequence>
<evidence type="ECO:0000313" key="9">
    <source>
        <dbReference type="EMBL" id="MBB3195876.1"/>
    </source>
</evidence>
<feature type="transmembrane region" description="Helical" evidence="8">
    <location>
        <begin position="360"/>
        <end position="384"/>
    </location>
</feature>
<accession>A0ABR6GUT4</accession>
<dbReference type="Gene3D" id="3.30.70.1430">
    <property type="entry name" value="Multidrug efflux transporter AcrB pore domain"/>
    <property type="match status" value="2"/>
</dbReference>
<dbReference type="Gene3D" id="3.30.2090.10">
    <property type="entry name" value="Multidrug efflux transporter AcrB TolC docking domain, DN and DC subdomains"/>
    <property type="match status" value="2"/>
</dbReference>
<evidence type="ECO:0000256" key="8">
    <source>
        <dbReference type="SAM" id="Phobius"/>
    </source>
</evidence>
<dbReference type="EMBL" id="JACHXO010000006">
    <property type="protein sequence ID" value="MBB3195876.1"/>
    <property type="molecule type" value="Genomic_DNA"/>
</dbReference>
<organism evidence="9 10">
    <name type="scientific">Roseateles terrae</name>
    <dbReference type="NCBI Taxonomy" id="431060"/>
    <lineage>
        <taxon>Bacteria</taxon>
        <taxon>Pseudomonadati</taxon>
        <taxon>Pseudomonadota</taxon>
        <taxon>Betaproteobacteria</taxon>
        <taxon>Burkholderiales</taxon>
        <taxon>Sphaerotilaceae</taxon>
        <taxon>Roseateles</taxon>
    </lineage>
</organism>
<comment type="caution">
    <text evidence="9">The sequence shown here is derived from an EMBL/GenBank/DDBJ whole genome shotgun (WGS) entry which is preliminary data.</text>
</comment>
<feature type="transmembrane region" description="Helical" evidence="8">
    <location>
        <begin position="431"/>
        <end position="451"/>
    </location>
</feature>
<proteinExistence type="predicted"/>
<evidence type="ECO:0000256" key="5">
    <source>
        <dbReference type="ARBA" id="ARBA00022989"/>
    </source>
</evidence>
<dbReference type="Pfam" id="PF00873">
    <property type="entry name" value="ACR_tran"/>
    <property type="match status" value="1"/>
</dbReference>
<feature type="region of interest" description="Disordered" evidence="7">
    <location>
        <begin position="1032"/>
        <end position="1060"/>
    </location>
</feature>
<evidence type="ECO:0000256" key="7">
    <source>
        <dbReference type="SAM" id="MobiDB-lite"/>
    </source>
</evidence>
<evidence type="ECO:0000256" key="2">
    <source>
        <dbReference type="ARBA" id="ARBA00022475"/>
    </source>
</evidence>
<dbReference type="NCBIfam" id="NF033617">
    <property type="entry name" value="RND_permease_2"/>
    <property type="match status" value="1"/>
</dbReference>
<dbReference type="Gene3D" id="1.20.1640.10">
    <property type="entry name" value="Multidrug efflux transporter AcrB transmembrane domain"/>
    <property type="match status" value="2"/>
</dbReference>
<keyword evidence="3" id="KW-0997">Cell inner membrane</keyword>
<evidence type="ECO:0000256" key="1">
    <source>
        <dbReference type="ARBA" id="ARBA00022448"/>
    </source>
</evidence>
<evidence type="ECO:0000256" key="6">
    <source>
        <dbReference type="ARBA" id="ARBA00023136"/>
    </source>
</evidence>
<feature type="transmembrane region" description="Helical" evidence="8">
    <location>
        <begin position="337"/>
        <end position="353"/>
    </location>
</feature>
<dbReference type="PANTHER" id="PTHR32063">
    <property type="match status" value="1"/>
</dbReference>
<feature type="compositionally biased region" description="Low complexity" evidence="7">
    <location>
        <begin position="1034"/>
        <end position="1052"/>
    </location>
</feature>
<keyword evidence="2" id="KW-1003">Cell membrane</keyword>
<protein>
    <submittedName>
        <fullName evidence="9">Multidrug efflux pump</fullName>
    </submittedName>
</protein>
<keyword evidence="4 8" id="KW-0812">Transmembrane</keyword>
<gene>
    <name evidence="9" type="ORF">FHS28_003286</name>
</gene>
<dbReference type="PANTHER" id="PTHR32063:SF34">
    <property type="entry name" value="MULTIDRUG RESISTANCE PROTEIN MDTC"/>
    <property type="match status" value="1"/>
</dbReference>
<evidence type="ECO:0000313" key="10">
    <source>
        <dbReference type="Proteomes" id="UP000574369"/>
    </source>
</evidence>
<keyword evidence="10" id="KW-1185">Reference proteome</keyword>
<dbReference type="RefSeq" id="WP_088453529.1">
    <property type="nucleotide sequence ID" value="NZ_JACHXO010000006.1"/>
</dbReference>
<keyword evidence="5 8" id="KW-1133">Transmembrane helix</keyword>
<feature type="transmembrane region" description="Helical" evidence="8">
    <location>
        <begin position="463"/>
        <end position="486"/>
    </location>
</feature>
<dbReference type="SUPFAM" id="SSF82866">
    <property type="entry name" value="Multidrug efflux transporter AcrB transmembrane domain"/>
    <property type="match status" value="2"/>
</dbReference>
<feature type="transmembrane region" description="Helical" evidence="8">
    <location>
        <begin position="956"/>
        <end position="977"/>
    </location>
</feature>
<dbReference type="SUPFAM" id="SSF82693">
    <property type="entry name" value="Multidrug efflux transporter AcrB pore domain, PN1, PN2, PC1 and PC2 subdomains"/>
    <property type="match status" value="4"/>
</dbReference>
<dbReference type="InterPro" id="IPR027463">
    <property type="entry name" value="AcrB_DN_DC_subdom"/>
</dbReference>
<reference evidence="9 10" key="1">
    <citation type="submission" date="2020-08" db="EMBL/GenBank/DDBJ databases">
        <title>Genomic Encyclopedia of Type Strains, Phase III (KMG-III): the genomes of soil and plant-associated and newly described type strains.</title>
        <authorList>
            <person name="Whitman W."/>
        </authorList>
    </citation>
    <scope>NUCLEOTIDE SEQUENCE [LARGE SCALE GENOMIC DNA]</scope>
    <source>
        <strain evidence="9 10">CECT 7247</strain>
    </source>
</reference>
<feature type="transmembrane region" description="Helical" evidence="8">
    <location>
        <begin position="989"/>
        <end position="1015"/>
    </location>
</feature>
<feature type="transmembrane region" description="Helical" evidence="8">
    <location>
        <begin position="860"/>
        <end position="877"/>
    </location>
</feature>
<dbReference type="Proteomes" id="UP000574369">
    <property type="component" value="Unassembled WGS sequence"/>
</dbReference>
<dbReference type="InterPro" id="IPR001036">
    <property type="entry name" value="Acrflvin-R"/>
</dbReference>
<evidence type="ECO:0000256" key="3">
    <source>
        <dbReference type="ARBA" id="ARBA00022519"/>
    </source>
</evidence>
<dbReference type="PRINTS" id="PR00702">
    <property type="entry name" value="ACRIFLAVINRP"/>
</dbReference>
<keyword evidence="1" id="KW-0813">Transport</keyword>
<dbReference type="Gene3D" id="3.30.70.1440">
    <property type="entry name" value="Multidrug efflux transporter AcrB pore domain"/>
    <property type="match status" value="1"/>
</dbReference>
<dbReference type="SUPFAM" id="SSF82714">
    <property type="entry name" value="Multidrug efflux transporter AcrB TolC docking domain, DN and DC subdomains"/>
    <property type="match status" value="2"/>
</dbReference>
<feature type="transmembrane region" description="Helical" evidence="8">
    <location>
        <begin position="12"/>
        <end position="32"/>
    </location>
</feature>
<feature type="transmembrane region" description="Helical" evidence="8">
    <location>
        <begin position="910"/>
        <end position="935"/>
    </location>
</feature>